<organism evidence="4 5">
    <name type="scientific">Inconstantimicrobium porci</name>
    <dbReference type="NCBI Taxonomy" id="2652291"/>
    <lineage>
        <taxon>Bacteria</taxon>
        <taxon>Bacillati</taxon>
        <taxon>Bacillota</taxon>
        <taxon>Clostridia</taxon>
        <taxon>Eubacteriales</taxon>
        <taxon>Clostridiaceae</taxon>
        <taxon>Inconstantimicrobium</taxon>
    </lineage>
</organism>
<comment type="caution">
    <text evidence="4">The sequence shown here is derived from an EMBL/GenBank/DDBJ whole genome shotgun (WGS) entry which is preliminary data.</text>
</comment>
<dbReference type="NCBIfam" id="NF045758">
    <property type="entry name" value="YlxM"/>
    <property type="match status" value="1"/>
</dbReference>
<dbReference type="InterPro" id="IPR054831">
    <property type="entry name" value="UPF0122_fam_protein"/>
</dbReference>
<dbReference type="EMBL" id="VULX01000001">
    <property type="protein sequence ID" value="MSR90134.1"/>
    <property type="molecule type" value="Genomic_DNA"/>
</dbReference>
<dbReference type="Gene3D" id="1.10.10.10">
    <property type="entry name" value="Winged helix-like DNA-binding domain superfamily/Winged helix DNA-binding domain"/>
    <property type="match status" value="1"/>
</dbReference>
<evidence type="ECO:0000313" key="4">
    <source>
        <dbReference type="EMBL" id="MSR90134.1"/>
    </source>
</evidence>
<dbReference type="NCBIfam" id="NF001072">
    <property type="entry name" value="PRK00118.2-2"/>
    <property type="match status" value="1"/>
</dbReference>
<dbReference type="RefSeq" id="WP_154530007.1">
    <property type="nucleotide sequence ID" value="NZ_JAQXTV010000232.1"/>
</dbReference>
<dbReference type="AlphaFoldDB" id="A0A7X2T049"/>
<evidence type="ECO:0000256" key="2">
    <source>
        <dbReference type="ARBA" id="ARBA00024764"/>
    </source>
</evidence>
<comment type="function">
    <text evidence="2 3">Might take part in the signal recognition particle (SRP) pathway. This is inferred from the conservation of its genetic proximity to ftsY/ffh. May be a regulatory protein.</text>
</comment>
<accession>A0A7X2T049</accession>
<keyword evidence="5" id="KW-1185">Reference proteome</keyword>
<dbReference type="SUPFAM" id="SSF88659">
    <property type="entry name" value="Sigma3 and sigma4 domains of RNA polymerase sigma factors"/>
    <property type="match status" value="1"/>
</dbReference>
<keyword evidence="4" id="KW-0238">DNA-binding</keyword>
<comment type="similarity">
    <text evidence="1 3">Belongs to the UPF0122 family.</text>
</comment>
<dbReference type="InterPro" id="IPR013324">
    <property type="entry name" value="RNA_pol_sigma_r3/r4-like"/>
</dbReference>
<dbReference type="Pfam" id="PF04297">
    <property type="entry name" value="UPF0122"/>
    <property type="match status" value="1"/>
</dbReference>
<dbReference type="HAMAP" id="MF_00245">
    <property type="entry name" value="UPF0122"/>
    <property type="match status" value="1"/>
</dbReference>
<evidence type="ECO:0000256" key="3">
    <source>
        <dbReference type="HAMAP-Rule" id="MF_00245"/>
    </source>
</evidence>
<evidence type="ECO:0000313" key="5">
    <source>
        <dbReference type="Proteomes" id="UP000460287"/>
    </source>
</evidence>
<protein>
    <recommendedName>
        <fullName evidence="3">UPF0122 protein FYJ33_01570</fullName>
    </recommendedName>
</protein>
<name>A0A7X2T049_9CLOT</name>
<gene>
    <name evidence="4" type="ORF">FYJ33_01570</name>
</gene>
<dbReference type="InterPro" id="IPR007394">
    <property type="entry name" value="UPF0122"/>
</dbReference>
<reference evidence="4 5" key="1">
    <citation type="submission" date="2019-08" db="EMBL/GenBank/DDBJ databases">
        <title>In-depth cultivation of the pig gut microbiome towards novel bacterial diversity and tailored functional studies.</title>
        <authorList>
            <person name="Wylensek D."/>
            <person name="Hitch T.C.A."/>
            <person name="Clavel T."/>
        </authorList>
    </citation>
    <scope>NUCLEOTIDE SEQUENCE [LARGE SCALE GENOMIC DNA]</scope>
    <source>
        <strain evidence="4 5">WCA-383-APC-5B</strain>
    </source>
</reference>
<dbReference type="InterPro" id="IPR036388">
    <property type="entry name" value="WH-like_DNA-bd_sf"/>
</dbReference>
<evidence type="ECO:0000256" key="1">
    <source>
        <dbReference type="ARBA" id="ARBA00008720"/>
    </source>
</evidence>
<dbReference type="GO" id="GO:0003677">
    <property type="term" value="F:DNA binding"/>
    <property type="evidence" value="ECO:0007669"/>
    <property type="project" value="UniProtKB-KW"/>
</dbReference>
<sequence>MEDRFEISELMDFYAPLLTEKQLNIMNMYFNDDLSLAEIAELNHTSRQAIHDSIKRCYKQLRSHEDKLRLKEKYFKRESLKENFIKNLKKNNTDNLSNELIEQINKSIEEIINI</sequence>
<proteinExistence type="inferred from homology"/>
<dbReference type="PANTHER" id="PTHR40083">
    <property type="entry name" value="UPF0122 PROTEIN CBO2450/CLC_2298"/>
    <property type="match status" value="1"/>
</dbReference>
<dbReference type="PANTHER" id="PTHR40083:SF1">
    <property type="entry name" value="UPF0122 PROTEIN YLXM"/>
    <property type="match status" value="1"/>
</dbReference>
<dbReference type="Proteomes" id="UP000460287">
    <property type="component" value="Unassembled WGS sequence"/>
</dbReference>